<dbReference type="GO" id="GO:0000976">
    <property type="term" value="F:transcription cis-regulatory region binding"/>
    <property type="evidence" value="ECO:0007669"/>
    <property type="project" value="TreeGrafter"/>
</dbReference>
<dbReference type="CDD" id="cd01543">
    <property type="entry name" value="PBP1_XylR"/>
    <property type="match status" value="1"/>
</dbReference>
<protein>
    <submittedName>
        <fullName evidence="5">LacI family transcriptional regulator</fullName>
    </submittedName>
</protein>
<evidence type="ECO:0000313" key="5">
    <source>
        <dbReference type="EMBL" id="MBB6480686.1"/>
    </source>
</evidence>
<dbReference type="Proteomes" id="UP000587760">
    <property type="component" value="Unassembled WGS sequence"/>
</dbReference>
<evidence type="ECO:0000313" key="6">
    <source>
        <dbReference type="Proteomes" id="UP000587760"/>
    </source>
</evidence>
<name>A0A841RAD3_9SPIO</name>
<dbReference type="EMBL" id="JACHGJ010000004">
    <property type="protein sequence ID" value="MBB6480686.1"/>
    <property type="molecule type" value="Genomic_DNA"/>
</dbReference>
<dbReference type="Gene3D" id="3.40.50.2300">
    <property type="match status" value="2"/>
</dbReference>
<dbReference type="GO" id="GO:0003700">
    <property type="term" value="F:DNA-binding transcription factor activity"/>
    <property type="evidence" value="ECO:0007669"/>
    <property type="project" value="InterPro"/>
</dbReference>
<dbReference type="Pfam" id="PF12833">
    <property type="entry name" value="HTH_18"/>
    <property type="match status" value="1"/>
</dbReference>
<gene>
    <name evidence="5" type="ORF">HNR50_002359</name>
</gene>
<dbReference type="PROSITE" id="PS01124">
    <property type="entry name" value="HTH_ARAC_FAMILY_2"/>
    <property type="match status" value="1"/>
</dbReference>
<reference evidence="5 6" key="1">
    <citation type="submission" date="2020-08" db="EMBL/GenBank/DDBJ databases">
        <title>Genomic Encyclopedia of Type Strains, Phase IV (KMG-IV): sequencing the most valuable type-strain genomes for metagenomic binning, comparative biology and taxonomic classification.</title>
        <authorList>
            <person name="Goeker M."/>
        </authorList>
    </citation>
    <scope>NUCLEOTIDE SEQUENCE [LARGE SCALE GENOMIC DNA]</scope>
    <source>
        <strain evidence="5 6">DSM 2461</strain>
    </source>
</reference>
<proteinExistence type="predicted"/>
<dbReference type="Gene3D" id="1.10.10.60">
    <property type="entry name" value="Homeodomain-like"/>
    <property type="match status" value="1"/>
</dbReference>
<dbReference type="InterPro" id="IPR028082">
    <property type="entry name" value="Peripla_BP_I"/>
</dbReference>
<keyword evidence="2" id="KW-0238">DNA-binding</keyword>
<dbReference type="PANTHER" id="PTHR30146">
    <property type="entry name" value="LACI-RELATED TRANSCRIPTIONAL REPRESSOR"/>
    <property type="match status" value="1"/>
</dbReference>
<evidence type="ECO:0000256" key="1">
    <source>
        <dbReference type="ARBA" id="ARBA00023015"/>
    </source>
</evidence>
<dbReference type="PANTHER" id="PTHR30146:SF24">
    <property type="entry name" value="XYLOSE OPERON REGULATORY PROTEIN"/>
    <property type="match status" value="1"/>
</dbReference>
<dbReference type="SUPFAM" id="SSF53822">
    <property type="entry name" value="Periplasmic binding protein-like I"/>
    <property type="match status" value="1"/>
</dbReference>
<comment type="caution">
    <text evidence="5">The sequence shown here is derived from an EMBL/GenBank/DDBJ whole genome shotgun (WGS) entry which is preliminary data.</text>
</comment>
<keyword evidence="1" id="KW-0805">Transcription regulation</keyword>
<evidence type="ECO:0000256" key="2">
    <source>
        <dbReference type="ARBA" id="ARBA00023125"/>
    </source>
</evidence>
<accession>A0A841RAD3</accession>
<organism evidence="5 6">
    <name type="scientific">Spirochaeta isovalerica</name>
    <dbReference type="NCBI Taxonomy" id="150"/>
    <lineage>
        <taxon>Bacteria</taxon>
        <taxon>Pseudomonadati</taxon>
        <taxon>Spirochaetota</taxon>
        <taxon>Spirochaetia</taxon>
        <taxon>Spirochaetales</taxon>
        <taxon>Spirochaetaceae</taxon>
        <taxon>Spirochaeta</taxon>
    </lineage>
</organism>
<keyword evidence="6" id="KW-1185">Reference proteome</keyword>
<keyword evidence="3" id="KW-0804">Transcription</keyword>
<feature type="domain" description="HTH araC/xylS-type" evidence="4">
    <location>
        <begin position="273"/>
        <end position="371"/>
    </location>
</feature>
<dbReference type="InterPro" id="IPR018060">
    <property type="entry name" value="HTH_AraC"/>
</dbReference>
<dbReference type="SUPFAM" id="SSF46689">
    <property type="entry name" value="Homeodomain-like"/>
    <property type="match status" value="2"/>
</dbReference>
<dbReference type="SMART" id="SM00342">
    <property type="entry name" value="HTH_ARAC"/>
    <property type="match status" value="1"/>
</dbReference>
<dbReference type="InterPro" id="IPR046335">
    <property type="entry name" value="LacI/GalR-like_sensor"/>
</dbReference>
<dbReference type="Pfam" id="PF13377">
    <property type="entry name" value="Peripla_BP_3"/>
    <property type="match status" value="1"/>
</dbReference>
<dbReference type="RefSeq" id="WP_184746955.1">
    <property type="nucleotide sequence ID" value="NZ_JACHGJ010000004.1"/>
</dbReference>
<sequence>MKQIALVMGLSDYYDHRVARGIVRYAKEKGDWKLFGQGWMFSPLKQLKDWKGDGLIIRREYAESLEPLAGFSGSIVDIANAYSSPDVQSVCNDDYLTGERAARFFLEKGFSSFAFCGAAGTKWSELRYKGFCDRIGVEGIPVFNRPLSWWLEEPYSIELALFLASLPKPAGVLACNDKTALRVSAVCQAEDIRVPDRISILGVDNEDIPCELSDPPLSSVLLQLERIGYSAAEKLDRMMEGNETAGEPVLIPPAHIIERNSTALLGIEDELISRAYRILQSDRGHQNDVNSLASTLSVSRRTLEYHFRRETGKSVHEAIIDQRIRIATGLLHGSDRKLEDIAGEAGFGSLQAFFRHFREHSGTTPNRFRKQLKEIYGSDYL</sequence>
<dbReference type="InterPro" id="IPR009057">
    <property type="entry name" value="Homeodomain-like_sf"/>
</dbReference>
<evidence type="ECO:0000259" key="4">
    <source>
        <dbReference type="PROSITE" id="PS01124"/>
    </source>
</evidence>
<evidence type="ECO:0000256" key="3">
    <source>
        <dbReference type="ARBA" id="ARBA00023163"/>
    </source>
</evidence>
<dbReference type="AlphaFoldDB" id="A0A841RAD3"/>